<proteinExistence type="predicted"/>
<dbReference type="InterPro" id="IPR012338">
    <property type="entry name" value="Beta-lactam/transpept-like"/>
</dbReference>
<dbReference type="InterPro" id="IPR001460">
    <property type="entry name" value="PCN-bd_Tpept"/>
</dbReference>
<dbReference type="EMBL" id="BAABKP010000001">
    <property type="protein sequence ID" value="GAA4788865.1"/>
    <property type="molecule type" value="Genomic_DNA"/>
</dbReference>
<comment type="catalytic activity">
    <reaction evidence="7">
        <text>Preferential cleavage: (Ac)2-L-Lys-D-Ala-|-D-Ala. Also transpeptidation of peptidyl-alanyl moieties that are N-acyl substituents of D-alanine.</text>
        <dbReference type="EC" id="3.4.16.4"/>
    </reaction>
</comment>
<evidence type="ECO:0000259" key="11">
    <source>
        <dbReference type="Pfam" id="PF00912"/>
    </source>
</evidence>
<evidence type="ECO:0000256" key="2">
    <source>
        <dbReference type="ARBA" id="ARBA00022670"/>
    </source>
</evidence>
<gene>
    <name evidence="12" type="ORF">GCM10023352_03360</name>
</gene>
<dbReference type="Proteomes" id="UP001500187">
    <property type="component" value="Unassembled WGS sequence"/>
</dbReference>
<evidence type="ECO:0000256" key="5">
    <source>
        <dbReference type="ARBA" id="ARBA00022801"/>
    </source>
</evidence>
<evidence type="ECO:0000259" key="10">
    <source>
        <dbReference type="Pfam" id="PF00905"/>
    </source>
</evidence>
<evidence type="ECO:0000256" key="3">
    <source>
        <dbReference type="ARBA" id="ARBA00022676"/>
    </source>
</evidence>
<keyword evidence="2" id="KW-0645">Protease</keyword>
<dbReference type="InterPro" id="IPR050396">
    <property type="entry name" value="Glycosyltr_51/Transpeptidase"/>
</dbReference>
<evidence type="ECO:0000256" key="7">
    <source>
        <dbReference type="ARBA" id="ARBA00034000"/>
    </source>
</evidence>
<accession>A0ABP9B156</accession>
<protein>
    <submittedName>
        <fullName evidence="12">Transglycosylase domain-containing protein</fullName>
    </submittedName>
</protein>
<keyword evidence="5" id="KW-0378">Hydrolase</keyword>
<dbReference type="InterPro" id="IPR036950">
    <property type="entry name" value="PBP_transglycosylase"/>
</dbReference>
<dbReference type="SUPFAM" id="SSF56601">
    <property type="entry name" value="beta-lactamase/transpeptidase-like"/>
    <property type="match status" value="1"/>
</dbReference>
<keyword evidence="13" id="KW-1185">Reference proteome</keyword>
<keyword evidence="4" id="KW-0808">Transferase</keyword>
<comment type="caution">
    <text evidence="12">The sequence shown here is derived from an EMBL/GenBank/DDBJ whole genome shotgun (WGS) entry which is preliminary data.</text>
</comment>
<dbReference type="PANTHER" id="PTHR32282:SF33">
    <property type="entry name" value="PEPTIDOGLYCAN GLYCOSYLTRANSFERASE"/>
    <property type="match status" value="1"/>
</dbReference>
<dbReference type="InterPro" id="IPR001264">
    <property type="entry name" value="Glyco_trans_51"/>
</dbReference>
<feature type="domain" description="Penicillin-binding protein transpeptidase" evidence="10">
    <location>
        <begin position="368"/>
        <end position="653"/>
    </location>
</feature>
<name>A0ABP9B156_9MICC</name>
<organism evidence="12 13">
    <name type="scientific">Rothia endophytica</name>
    <dbReference type="NCBI Taxonomy" id="1324766"/>
    <lineage>
        <taxon>Bacteria</taxon>
        <taxon>Bacillati</taxon>
        <taxon>Actinomycetota</taxon>
        <taxon>Actinomycetes</taxon>
        <taxon>Micrococcales</taxon>
        <taxon>Micrococcaceae</taxon>
        <taxon>Rothia</taxon>
    </lineage>
</organism>
<keyword evidence="1" id="KW-0121">Carboxypeptidase</keyword>
<evidence type="ECO:0000256" key="6">
    <source>
        <dbReference type="ARBA" id="ARBA00023268"/>
    </source>
</evidence>
<dbReference type="PANTHER" id="PTHR32282">
    <property type="entry name" value="BINDING PROTEIN TRANSPEPTIDASE, PUTATIVE-RELATED"/>
    <property type="match status" value="1"/>
</dbReference>
<evidence type="ECO:0000256" key="8">
    <source>
        <dbReference type="ARBA" id="ARBA00049902"/>
    </source>
</evidence>
<dbReference type="Gene3D" id="3.40.710.10">
    <property type="entry name" value="DD-peptidase/beta-lactamase superfamily"/>
    <property type="match status" value="1"/>
</dbReference>
<comment type="catalytic activity">
    <reaction evidence="8">
        <text>[GlcNAc-(1-&gt;4)-Mur2Ac(oyl-L-Ala-gamma-D-Glu-L-Lys-D-Ala-D-Ala)](n)-di-trans,octa-cis-undecaprenyl diphosphate + beta-D-GlcNAc-(1-&gt;4)-Mur2Ac(oyl-L-Ala-gamma-D-Glu-L-Lys-D-Ala-D-Ala)-di-trans,octa-cis-undecaprenyl diphosphate = [GlcNAc-(1-&gt;4)-Mur2Ac(oyl-L-Ala-gamma-D-Glu-L-Lys-D-Ala-D-Ala)](n+1)-di-trans,octa-cis-undecaprenyl diphosphate + di-trans,octa-cis-undecaprenyl diphosphate + H(+)</text>
        <dbReference type="Rhea" id="RHEA:23708"/>
        <dbReference type="Rhea" id="RHEA-COMP:9602"/>
        <dbReference type="Rhea" id="RHEA-COMP:9603"/>
        <dbReference type="ChEBI" id="CHEBI:15378"/>
        <dbReference type="ChEBI" id="CHEBI:58405"/>
        <dbReference type="ChEBI" id="CHEBI:60033"/>
        <dbReference type="ChEBI" id="CHEBI:78435"/>
        <dbReference type="EC" id="2.4.99.28"/>
    </reaction>
</comment>
<feature type="region of interest" description="Disordered" evidence="9">
    <location>
        <begin position="346"/>
        <end position="365"/>
    </location>
</feature>
<evidence type="ECO:0000313" key="12">
    <source>
        <dbReference type="EMBL" id="GAA4788865.1"/>
    </source>
</evidence>
<dbReference type="Gene3D" id="1.10.3810.10">
    <property type="entry name" value="Biosynthetic peptidoglycan transglycosylase-like"/>
    <property type="match status" value="1"/>
</dbReference>
<evidence type="ECO:0000313" key="13">
    <source>
        <dbReference type="Proteomes" id="UP001500187"/>
    </source>
</evidence>
<dbReference type="InterPro" id="IPR023346">
    <property type="entry name" value="Lysozyme-like_dom_sf"/>
</dbReference>
<dbReference type="Pfam" id="PF00905">
    <property type="entry name" value="Transpeptidase"/>
    <property type="match status" value="1"/>
</dbReference>
<evidence type="ECO:0000256" key="1">
    <source>
        <dbReference type="ARBA" id="ARBA00022645"/>
    </source>
</evidence>
<dbReference type="SUPFAM" id="SSF53955">
    <property type="entry name" value="Lysozyme-like"/>
    <property type="match status" value="1"/>
</dbReference>
<reference evidence="13" key="1">
    <citation type="journal article" date="2019" name="Int. J. Syst. Evol. Microbiol.">
        <title>The Global Catalogue of Microorganisms (GCM) 10K type strain sequencing project: providing services to taxonomists for standard genome sequencing and annotation.</title>
        <authorList>
            <consortium name="The Broad Institute Genomics Platform"/>
            <consortium name="The Broad Institute Genome Sequencing Center for Infectious Disease"/>
            <person name="Wu L."/>
            <person name="Ma J."/>
        </authorList>
    </citation>
    <scope>NUCLEOTIDE SEQUENCE [LARGE SCALE GENOMIC DNA]</scope>
    <source>
        <strain evidence="13">JCM 18541</strain>
    </source>
</reference>
<evidence type="ECO:0000256" key="9">
    <source>
        <dbReference type="SAM" id="MobiDB-lite"/>
    </source>
</evidence>
<feature type="domain" description="Glycosyl transferase family 51" evidence="11">
    <location>
        <begin position="80"/>
        <end position="264"/>
    </location>
</feature>
<dbReference type="Pfam" id="PF00912">
    <property type="entry name" value="Transgly"/>
    <property type="match status" value="1"/>
</dbReference>
<keyword evidence="3" id="KW-0328">Glycosyltransferase</keyword>
<evidence type="ECO:0000256" key="4">
    <source>
        <dbReference type="ARBA" id="ARBA00022679"/>
    </source>
</evidence>
<dbReference type="RefSeq" id="WP_345443943.1">
    <property type="nucleotide sequence ID" value="NZ_BAABKP010000001.1"/>
</dbReference>
<sequence length="711" mass="76802">MASSKNLRKRHRTPGDFLQFIALSIIAGFVTALILVPPTTALSATASASLNWFKGLPDTLSEGPLSEPSVIYAKDGKTELASYYSQNRTEITLDDMSQHMKDAILSSEDRKFYEHGAVSPLGIARAVVNNIINPGARQGASTLTQQYVNNLLIDAAEQSGTEADTLGANKDYLDKIKEIKLAISMEQNLSKDDILEGYLNIINLGGSNYGVEAAAYYYWGISAKELDISQSAILAGMVVSPNIYRPDVNPELSRERRDIVLGTMFRDGKITEEEYSSALNEDIELDIHNTPMGCSTAGDSAHFCYYAVTDFLNDETFGATEDDRANSLYRGGYKIITTLDPDAQAEAKKQVEATQPSSNNVDDVNSSLVSVEPSNGNIVAMAQNSAYGEQDETNQSSYYNFNAGTSHGGTAGYQPGSTFKPVLLAQWIKDGKGVNAYIDGTSLSYPQSFRWPASCVEGGFTQTPDTDGYKFQNAEGGAQTWGTVAYGIKNSINSYTMKMASVTDACALNDLRSAMHITDGAGNDEPYGLNQPSAYIGGWRNGTTPLIMASAYAVFASGGMYCEPKSLNKVESSKTGEEIKTYEASCERVLEENVANGVNYVLKQVLVDGSGYQRGIGLTDASAAKTGTTDNSTQTWTVGYTRGLSTASWVGSMNWGSRSLNGLSINGKSLDYVDGATYAGLQWQRYMQAESKNYNTDRFENPSGSVLGTSQ</sequence>
<keyword evidence="6" id="KW-0511">Multifunctional enzyme</keyword>